<evidence type="ECO:0000313" key="3">
    <source>
        <dbReference type="EMBL" id="AFU98254.1"/>
    </source>
</evidence>
<dbReference type="eggNOG" id="COG0520">
    <property type="taxonomic scope" value="Bacteria"/>
</dbReference>
<dbReference type="SUPFAM" id="SSF53383">
    <property type="entry name" value="PLP-dependent transferases"/>
    <property type="match status" value="1"/>
</dbReference>
<dbReference type="Gene3D" id="3.40.640.10">
    <property type="entry name" value="Type I PLP-dependent aspartate aminotransferase-like (Major domain)"/>
    <property type="match status" value="1"/>
</dbReference>
<dbReference type="OrthoDB" id="9804366at2"/>
<dbReference type="GO" id="GO:0008483">
    <property type="term" value="F:transaminase activity"/>
    <property type="evidence" value="ECO:0007669"/>
    <property type="project" value="UniProtKB-KW"/>
</dbReference>
<dbReference type="InterPro" id="IPR015424">
    <property type="entry name" value="PyrdxlP-dep_Trfase"/>
</dbReference>
<dbReference type="HOGENOM" id="CLU_003433_9_3_6"/>
<reference evidence="3 4" key="1">
    <citation type="journal article" date="2013" name="Genome Announc.">
        <title>Complete genome sequence of Simiduia agarivorans SA1(T), a marine bacterium able to degrade a variety of polysaccharides.</title>
        <authorList>
            <person name="Lin S.Y."/>
            <person name="Shieh W.Y."/>
            <person name="Chen J.S."/>
            <person name="Tang S.L."/>
        </authorList>
    </citation>
    <scope>NUCLEOTIDE SEQUENCE [LARGE SCALE GENOMIC DNA]</scope>
    <source>
        <strain evidence="4">DSM 21679 / JCM 13881 / BCRC 17597 / SA1</strain>
    </source>
</reference>
<name>K4KGN5_SIMAS</name>
<evidence type="ECO:0000256" key="1">
    <source>
        <dbReference type="ARBA" id="ARBA00022898"/>
    </source>
</evidence>
<proteinExistence type="predicted"/>
<dbReference type="Proteomes" id="UP000000466">
    <property type="component" value="Chromosome"/>
</dbReference>
<keyword evidence="4" id="KW-1185">Reference proteome</keyword>
<dbReference type="AlphaFoldDB" id="K4KGN5"/>
<dbReference type="KEGG" id="saga:M5M_05245"/>
<dbReference type="InterPro" id="IPR015422">
    <property type="entry name" value="PyrdxlP-dep_Trfase_small"/>
</dbReference>
<dbReference type="STRING" id="1117647.M5M_05245"/>
<gene>
    <name evidence="3" type="ordered locus">M5M_05245</name>
</gene>
<dbReference type="EMBL" id="CP003746">
    <property type="protein sequence ID" value="AFU98254.1"/>
    <property type="molecule type" value="Genomic_DNA"/>
</dbReference>
<organism evidence="3 4">
    <name type="scientific">Simiduia agarivorans (strain DSM 21679 / JCM 13881 / BCRC 17597 / SA1)</name>
    <dbReference type="NCBI Taxonomy" id="1117647"/>
    <lineage>
        <taxon>Bacteria</taxon>
        <taxon>Pseudomonadati</taxon>
        <taxon>Pseudomonadota</taxon>
        <taxon>Gammaproteobacteria</taxon>
        <taxon>Cellvibrionales</taxon>
        <taxon>Cellvibrionaceae</taxon>
        <taxon>Simiduia</taxon>
    </lineage>
</organism>
<dbReference type="Pfam" id="PF00266">
    <property type="entry name" value="Aminotran_5"/>
    <property type="match status" value="1"/>
</dbReference>
<dbReference type="RefSeq" id="WP_015046427.1">
    <property type="nucleotide sequence ID" value="NC_018868.3"/>
</dbReference>
<accession>K4KGN5</accession>
<feature type="domain" description="Aminotransferase class V" evidence="2">
    <location>
        <begin position="34"/>
        <end position="449"/>
    </location>
</feature>
<dbReference type="PANTHER" id="PTHR43586:SF8">
    <property type="entry name" value="CYSTEINE DESULFURASE 1, CHLOROPLASTIC"/>
    <property type="match status" value="1"/>
</dbReference>
<evidence type="ECO:0000259" key="2">
    <source>
        <dbReference type="Pfam" id="PF00266"/>
    </source>
</evidence>
<dbReference type="InterPro" id="IPR000192">
    <property type="entry name" value="Aminotrans_V_dom"/>
</dbReference>
<dbReference type="PANTHER" id="PTHR43586">
    <property type="entry name" value="CYSTEINE DESULFURASE"/>
    <property type="match status" value="1"/>
</dbReference>
<sequence>MPPFAATPVEHPDAEAYWASIRAGIVQADQNVHYADWTASGRLYQPIEQRLSEEIGPYMANTHTEDSLTGRTMTRWYHQAEAVIKRHVGATKEDVLISTGSGMTGALGKFIRMMGWWAHEQHKPLVLANWREQGRRRPLVYITHREHHSNHTMWLESLAEVRLIPAADDDCIDLDWLANDLREERAADPERQLAASITAASNVTGVRTPYHRIAAMLHGVNGMCFVDFAASAPYDAINMHPNAEESLDAIFFSPHKFLGGPGSQGVLVFSSRLYANRVPEQPGGGTVVWTNPWGEHRFIQDIEQRENGGTPGILQTLKTALAIQLKEEMAVERIHAREQQLNAHFFKRIENIYGVRILAPQHRDRLSIFSIVFEGLHYRTAVKLLSERYGVQARGGCACAGTYGHILLGIDRCTSKSITDLLDQDDGADKPGWVRISFHPSMTIADVDVIADAVAGVATLTEADLTGAEAVVPAIWRPLVSA</sequence>
<keyword evidence="1" id="KW-0663">Pyridoxal phosphate</keyword>
<dbReference type="Gene3D" id="3.90.1150.10">
    <property type="entry name" value="Aspartate Aminotransferase, domain 1"/>
    <property type="match status" value="1"/>
</dbReference>
<keyword evidence="3" id="KW-0032">Aminotransferase</keyword>
<protein>
    <submittedName>
        <fullName evidence="3">Aminotransferase</fullName>
    </submittedName>
</protein>
<keyword evidence="3" id="KW-0808">Transferase</keyword>
<evidence type="ECO:0000313" key="4">
    <source>
        <dbReference type="Proteomes" id="UP000000466"/>
    </source>
</evidence>
<dbReference type="InterPro" id="IPR015421">
    <property type="entry name" value="PyrdxlP-dep_Trfase_major"/>
</dbReference>